<keyword evidence="4" id="KW-0694">RNA-binding</keyword>
<gene>
    <name evidence="11" type="ORF">B0T24DRAFT_675136</name>
</gene>
<dbReference type="CDD" id="cd07920">
    <property type="entry name" value="Pumilio"/>
    <property type="match status" value="1"/>
</dbReference>
<dbReference type="Proteomes" id="UP001287356">
    <property type="component" value="Unassembled WGS sequence"/>
</dbReference>
<keyword evidence="2" id="KW-0963">Cytoplasm</keyword>
<comment type="subcellular location">
    <subcellularLocation>
        <location evidence="1">Cytoplasm</location>
    </subcellularLocation>
</comment>
<evidence type="ECO:0000256" key="3">
    <source>
        <dbReference type="ARBA" id="ARBA00022737"/>
    </source>
</evidence>
<feature type="repeat" description="Pumilio" evidence="8">
    <location>
        <begin position="490"/>
        <end position="525"/>
    </location>
</feature>
<dbReference type="InterPro" id="IPR011989">
    <property type="entry name" value="ARM-like"/>
</dbReference>
<evidence type="ECO:0000313" key="12">
    <source>
        <dbReference type="Proteomes" id="UP001287356"/>
    </source>
</evidence>
<evidence type="ECO:0000256" key="4">
    <source>
        <dbReference type="ARBA" id="ARBA00022884"/>
    </source>
</evidence>
<comment type="function">
    <text evidence="5">RNA-binding nucleolar protein required for pre-rRNA processing. Involved in production of 18S rRNA and assembly of small ribosomal subunit.</text>
</comment>
<feature type="repeat" description="Pumilio" evidence="8">
    <location>
        <begin position="526"/>
        <end position="561"/>
    </location>
</feature>
<dbReference type="PROSITE" id="PS50303">
    <property type="entry name" value="PUM_HD"/>
    <property type="match status" value="1"/>
</dbReference>
<protein>
    <recommendedName>
        <fullName evidence="7">Pumilio homology domain family member 3</fullName>
    </recommendedName>
</protein>
<comment type="caution">
    <text evidence="11">The sequence shown here is derived from an EMBL/GenBank/DDBJ whole genome shotgun (WGS) entry which is preliminary data.</text>
</comment>
<feature type="repeat" description="Pumilio" evidence="8">
    <location>
        <begin position="641"/>
        <end position="676"/>
    </location>
</feature>
<feature type="compositionally biased region" description="Polar residues" evidence="9">
    <location>
        <begin position="179"/>
        <end position="208"/>
    </location>
</feature>
<keyword evidence="12" id="KW-1185">Reference proteome</keyword>
<feature type="compositionally biased region" description="Low complexity" evidence="9">
    <location>
        <begin position="1"/>
        <end position="16"/>
    </location>
</feature>
<evidence type="ECO:0000256" key="6">
    <source>
        <dbReference type="ARBA" id="ARBA00060736"/>
    </source>
</evidence>
<evidence type="ECO:0000313" key="11">
    <source>
        <dbReference type="EMBL" id="KAK3379331.1"/>
    </source>
</evidence>
<feature type="compositionally biased region" description="Basic and acidic residues" evidence="9">
    <location>
        <begin position="266"/>
        <end position="280"/>
    </location>
</feature>
<evidence type="ECO:0000256" key="9">
    <source>
        <dbReference type="SAM" id="MobiDB-lite"/>
    </source>
</evidence>
<evidence type="ECO:0000259" key="10">
    <source>
        <dbReference type="PROSITE" id="PS50303"/>
    </source>
</evidence>
<evidence type="ECO:0000256" key="5">
    <source>
        <dbReference type="ARBA" id="ARBA00024893"/>
    </source>
</evidence>
<feature type="repeat" description="Pumilio" evidence="8">
    <location>
        <begin position="562"/>
        <end position="597"/>
    </location>
</feature>
<evidence type="ECO:0000256" key="1">
    <source>
        <dbReference type="ARBA" id="ARBA00004496"/>
    </source>
</evidence>
<dbReference type="SMART" id="SM00025">
    <property type="entry name" value="Pumilio"/>
    <property type="match status" value="8"/>
</dbReference>
<feature type="region of interest" description="Disordered" evidence="9">
    <location>
        <begin position="1"/>
        <end position="284"/>
    </location>
</feature>
<organism evidence="11 12">
    <name type="scientific">Lasiosphaeria ovina</name>
    <dbReference type="NCBI Taxonomy" id="92902"/>
    <lineage>
        <taxon>Eukaryota</taxon>
        <taxon>Fungi</taxon>
        <taxon>Dikarya</taxon>
        <taxon>Ascomycota</taxon>
        <taxon>Pezizomycotina</taxon>
        <taxon>Sordariomycetes</taxon>
        <taxon>Sordariomycetidae</taxon>
        <taxon>Sordariales</taxon>
        <taxon>Lasiosphaeriaceae</taxon>
        <taxon>Lasiosphaeria</taxon>
    </lineage>
</organism>
<evidence type="ECO:0000256" key="8">
    <source>
        <dbReference type="PROSITE-ProRule" id="PRU00317"/>
    </source>
</evidence>
<proteinExistence type="inferred from homology"/>
<dbReference type="InterPro" id="IPR033712">
    <property type="entry name" value="Pumilio_RNA-bd"/>
</dbReference>
<dbReference type="InterPro" id="IPR033133">
    <property type="entry name" value="PUM-HD"/>
</dbReference>
<feature type="region of interest" description="Disordered" evidence="9">
    <location>
        <begin position="707"/>
        <end position="786"/>
    </location>
</feature>
<dbReference type="Gene3D" id="1.25.10.10">
    <property type="entry name" value="Leucine-rich Repeat Variant"/>
    <property type="match status" value="1"/>
</dbReference>
<dbReference type="GO" id="GO:0000288">
    <property type="term" value="P:nuclear-transcribed mRNA catabolic process, deadenylation-dependent decay"/>
    <property type="evidence" value="ECO:0007669"/>
    <property type="project" value="TreeGrafter"/>
</dbReference>
<evidence type="ECO:0000256" key="7">
    <source>
        <dbReference type="ARBA" id="ARBA00081811"/>
    </source>
</evidence>
<dbReference type="InterPro" id="IPR016024">
    <property type="entry name" value="ARM-type_fold"/>
</dbReference>
<dbReference type="GO" id="GO:0003730">
    <property type="term" value="F:mRNA 3'-UTR binding"/>
    <property type="evidence" value="ECO:0007669"/>
    <property type="project" value="TreeGrafter"/>
</dbReference>
<feature type="domain" description="PUM-HD" evidence="10">
    <location>
        <begin position="360"/>
        <end position="703"/>
    </location>
</feature>
<reference evidence="11" key="1">
    <citation type="journal article" date="2023" name="Mol. Phylogenet. Evol.">
        <title>Genome-scale phylogeny and comparative genomics of the fungal order Sordariales.</title>
        <authorList>
            <person name="Hensen N."/>
            <person name="Bonometti L."/>
            <person name="Westerberg I."/>
            <person name="Brannstrom I.O."/>
            <person name="Guillou S."/>
            <person name="Cros-Aarteil S."/>
            <person name="Calhoun S."/>
            <person name="Haridas S."/>
            <person name="Kuo A."/>
            <person name="Mondo S."/>
            <person name="Pangilinan J."/>
            <person name="Riley R."/>
            <person name="LaButti K."/>
            <person name="Andreopoulos B."/>
            <person name="Lipzen A."/>
            <person name="Chen C."/>
            <person name="Yan M."/>
            <person name="Daum C."/>
            <person name="Ng V."/>
            <person name="Clum A."/>
            <person name="Steindorff A."/>
            <person name="Ohm R.A."/>
            <person name="Martin F."/>
            <person name="Silar P."/>
            <person name="Natvig D.O."/>
            <person name="Lalanne C."/>
            <person name="Gautier V."/>
            <person name="Ament-Velasquez S.L."/>
            <person name="Kruys A."/>
            <person name="Hutchinson M.I."/>
            <person name="Powell A.J."/>
            <person name="Barry K."/>
            <person name="Miller A.N."/>
            <person name="Grigoriev I.V."/>
            <person name="Debuchy R."/>
            <person name="Gladieux P."/>
            <person name="Hiltunen Thoren M."/>
            <person name="Johannesson H."/>
        </authorList>
    </citation>
    <scope>NUCLEOTIDE SEQUENCE</scope>
    <source>
        <strain evidence="11">CBS 958.72</strain>
    </source>
</reference>
<name>A0AAE0ND54_9PEZI</name>
<dbReference type="SUPFAM" id="SSF48371">
    <property type="entry name" value="ARM repeat"/>
    <property type="match status" value="1"/>
</dbReference>
<dbReference type="PROSITE" id="PS50302">
    <property type="entry name" value="PUM"/>
    <property type="match status" value="8"/>
</dbReference>
<feature type="repeat" description="Pumilio" evidence="8">
    <location>
        <begin position="598"/>
        <end position="633"/>
    </location>
</feature>
<feature type="compositionally biased region" description="Low complexity" evidence="9">
    <location>
        <begin position="716"/>
        <end position="726"/>
    </location>
</feature>
<dbReference type="FunFam" id="1.25.10.10:FF:000004">
    <property type="entry name" value="Pumilio homolog 1 isoform 2"/>
    <property type="match status" value="1"/>
</dbReference>
<keyword evidence="3" id="KW-0677">Repeat</keyword>
<dbReference type="AlphaFoldDB" id="A0AAE0ND54"/>
<accession>A0AAE0ND54</accession>
<evidence type="ECO:0000256" key="2">
    <source>
        <dbReference type="ARBA" id="ARBA00022490"/>
    </source>
</evidence>
<dbReference type="EMBL" id="JAULSN010000002">
    <property type="protein sequence ID" value="KAK3379331.1"/>
    <property type="molecule type" value="Genomic_DNA"/>
</dbReference>
<dbReference type="InterPro" id="IPR001313">
    <property type="entry name" value="Pumilio_RNA-bd_rpt"/>
</dbReference>
<dbReference type="GO" id="GO:0005737">
    <property type="term" value="C:cytoplasm"/>
    <property type="evidence" value="ECO:0007669"/>
    <property type="project" value="UniProtKB-SubCell"/>
</dbReference>
<dbReference type="PANTHER" id="PTHR12537:SF12">
    <property type="entry name" value="MATERNAL PROTEIN PUMILIO"/>
    <property type="match status" value="1"/>
</dbReference>
<feature type="compositionally biased region" description="Polar residues" evidence="9">
    <location>
        <begin position="125"/>
        <end position="134"/>
    </location>
</feature>
<feature type="repeat" description="Pumilio" evidence="8">
    <location>
        <begin position="418"/>
        <end position="453"/>
    </location>
</feature>
<feature type="repeat" description="Pumilio" evidence="8">
    <location>
        <begin position="454"/>
        <end position="489"/>
    </location>
</feature>
<dbReference type="Pfam" id="PF00806">
    <property type="entry name" value="PUF"/>
    <property type="match status" value="8"/>
</dbReference>
<feature type="compositionally biased region" description="Polar residues" evidence="9">
    <location>
        <begin position="736"/>
        <end position="745"/>
    </location>
</feature>
<reference evidence="11" key="2">
    <citation type="submission" date="2023-06" db="EMBL/GenBank/DDBJ databases">
        <authorList>
            <consortium name="Lawrence Berkeley National Laboratory"/>
            <person name="Haridas S."/>
            <person name="Hensen N."/>
            <person name="Bonometti L."/>
            <person name="Westerberg I."/>
            <person name="Brannstrom I.O."/>
            <person name="Guillou S."/>
            <person name="Cros-Aarteil S."/>
            <person name="Calhoun S."/>
            <person name="Kuo A."/>
            <person name="Mondo S."/>
            <person name="Pangilinan J."/>
            <person name="Riley R."/>
            <person name="Labutti K."/>
            <person name="Andreopoulos B."/>
            <person name="Lipzen A."/>
            <person name="Chen C."/>
            <person name="Yanf M."/>
            <person name="Daum C."/>
            <person name="Ng V."/>
            <person name="Clum A."/>
            <person name="Steindorff A."/>
            <person name="Ohm R."/>
            <person name="Martin F."/>
            <person name="Silar P."/>
            <person name="Natvig D."/>
            <person name="Lalanne C."/>
            <person name="Gautier V."/>
            <person name="Ament-Velasquez S.L."/>
            <person name="Kruys A."/>
            <person name="Hutchinson M.I."/>
            <person name="Powell A.J."/>
            <person name="Barry K."/>
            <person name="Miller A.N."/>
            <person name="Grigoriev I.V."/>
            <person name="Debuchy R."/>
            <person name="Gladieux P."/>
            <person name="Thoren M.H."/>
            <person name="Johannesson H."/>
        </authorList>
    </citation>
    <scope>NUCLEOTIDE SEQUENCE</scope>
    <source>
        <strain evidence="11">CBS 958.72</strain>
    </source>
</reference>
<feature type="repeat" description="Pumilio" evidence="8">
    <location>
        <begin position="382"/>
        <end position="417"/>
    </location>
</feature>
<sequence length="786" mass="86277">MSTSSSYFTTSQSQMQPAIGQRGPVRSKATGPPLDPSTGAFKFPPYSEYSDEKDSSGTYGAMGLDSDQRLNGFAASKRPSQDSTSAYLNAVGGLSRDTGIQSSNHSEADLHAQGTQYGDFYGGHPQNSSHSQRPSIAGPSMSFPAQNNRMYAAQQMDDEEVHDKLRGLSLQDGHGGPSNGLSGLSTYGSASQPFQLNPVSQPWENGNGYQPGYSKDMYPSSFGYEKRGSTVDRNSPAGSAYRAGFGSPKSFAGTPQTGADPWPKPASRDPRIGPDLERRAPNQQFVPPQSQPAAYYGNQYFSQGFSHFPPHVYDQYGGVGFRQPVSMNPYGGGLHVNSFVPGAVNVPMRPSKDQDPGKGVRSQLLEEFRANSKHLKRYELKDLYEHIVEFSGDQHGSRFIQQKLETANSDEKQQVFREIEPNAVQLMKDVFGNYVIQKFFEHGNQVQKKVLASAMKGKVIDLSTQMYACRVVQKALEHILVEQQAELVKELEPEVYRVVRDQNGNHVIQKIIELVPRQHIGFIIDCLKGRVSDLASHTYGCRVIQRVLEYGNESDKAAIMNELHNCAQMLVTDQYGNYVTQHVIQYGKPEDRAKMIAIVTTQLLTLSRHKFASNVVEKCIEYGTADERRLIRERFIRPGEEGNSQLGPMIKDQYGNYVVQKLFNELDGQDRADFVEEVKPQLNALKKSTGTGRQIAAIDRLMSAVSSPLSGTKNVTPSSTAPASPSLQVDIGSAVPTPNLTMETNSPSSSPPSPNTNAVEDVVSRANAKLAGTDVVAIPQPRTDEV</sequence>
<comment type="similarity">
    <text evidence="6">Belongs to the PUF3 family.</text>
</comment>
<dbReference type="PANTHER" id="PTHR12537">
    <property type="entry name" value="RNA BINDING PROTEIN PUMILIO-RELATED"/>
    <property type="match status" value="1"/>
</dbReference>